<gene>
    <name evidence="4" type="ORF">SAMN05444274_103506</name>
</gene>
<evidence type="ECO:0000313" key="4">
    <source>
        <dbReference type="EMBL" id="SHF10455.1"/>
    </source>
</evidence>
<evidence type="ECO:0000256" key="1">
    <source>
        <dbReference type="ARBA" id="ARBA00022729"/>
    </source>
</evidence>
<protein>
    <submittedName>
        <fullName evidence="4">Gliding motility-associated C-terminal domain-containing protein</fullName>
    </submittedName>
</protein>
<keyword evidence="5" id="KW-1185">Reference proteome</keyword>
<dbReference type="InterPro" id="IPR025667">
    <property type="entry name" value="SprB_repeat"/>
</dbReference>
<keyword evidence="1 2" id="KW-0732">Signal</keyword>
<dbReference type="Pfam" id="PF13573">
    <property type="entry name" value="SprB"/>
    <property type="match status" value="3"/>
</dbReference>
<proteinExistence type="predicted"/>
<evidence type="ECO:0000313" key="5">
    <source>
        <dbReference type="Proteomes" id="UP000184164"/>
    </source>
</evidence>
<sequence length="4173" mass="455640">MKRLAYIFMIILLVAATKATGQVFDTVCRGAERTYRIDGEPGSTWVWQLEAEDGTIVTPSRFEWSDFTDTRDGLPIQGSEVIILWDIEPGIYSLSAEQTSSHDCVNNELGEVEVVPAPDAFAGNEILACAGQSIFLEEATASNYSVLIWTSFGDGTFSDASAVRPTYFPGENDLAAGSVTLSLAAIGRGSAGSCEPAISTVDVILSQPEIVLTASSQSCYGGNAGSVLASLSGGTGVYTYAWTGPDGFTADTPEITNLASGRYYLSVTDELGCTAVDSADITQPDELLVEITPDPAQMCESDTLVLNGYSEGGTGIYTHLWTGGGIAFLSATDSATPEFRDAPAGSYQLVYKVTDENGCDNSDTIWVEVFPATRDTIELIACENELPYLWQGQSLSFPGFYSDTLQSVSGCDSILTVNLDVSPIYRDTTDYIACENELPYLWQGQSLSFPGFYSDTLQSVAGCDSILTVNLDVSPIYRDTTDYIACENELPYLWQGQSLSFPGFYSDTLQSVSGCDSILTVNLDVLPIYRDTTDYIACENELPYLWQGQSLSFPGFYSDTLQSVSGCDSILTVNLDVSPIYRDTTDYIACENELPYLWQGQSLSFPGFYSDTLQSVAGCDSILTVNLDVSPIYRDTTDYIACENELPYLWQGQSLSFPGFYSDTLQSVSGCDSILTVNLDVLPIYRDTTDYIACENELPYLWQGQSLSFPGFYSDTLQSVAGCDSILTVNLDVSPIYRDTTDYIACENELPYLWQGQSLSFPGFYSDTLQSVSGCDSILTVNLDVSPIYRDTTDYIACENELPYLWQGQSLSFPGFYSDTLQSVSGCDSILTVNLDVSPIYRDTIPMTVCAGDVPFDWYGQQISSAGFYEHTLTSVAGCDSILTLNFDVTPEYRDTIPMTVCAGDVPFDWYGQQISTAGFYEHTLTSVAGCDSILTLNFDVTPEYRDTIPMTVCAGDVPFDWYGQQISTAGFYEHTLTSVAGCDSILTLNFDVTPEYRDTIPMTVCAGDVPFDWYGQQINAAGFYEHTLTSVADCDSILTLNFDVTPEYRDTIPMIVCEGDVPFDWYGQQINAAGFYEHTLTSVAGCDSILTLNFDVTPEYRDTIPMTVCEGDVPFDWYGQSISAAGFYEHTLTSVAGCDSILTLNFDVTPEYRDTIPMTVCAGDVPFDWYGQQISVAGFYEHTLTSVAGCDSILTFNFDVTPEYRDTIPMIVCEGDVPFDWYGQQISSAGLYEHTLTSVAGCDSILTLNFDLTPEYRDTIPMIVCEGDVPFDWYGQQISSAGFYEHTLTSVAGCDSILTLNFDVTPEYRDTIPMTVCSGDVPFDWYGQQISAAGFYEHTLTSVAGCDSILTLNFDVTPEYRDTIPMTVCEGDVPFDWYGQQISTAGFYEHTLTSVAGCDSILTLNFDVTPEYRDTIPMIVCAGDVPFDWYGQQISAAGFYEHTLTSVAGCDSILTLNFDVTPEYRDTIPMTVCSGDVPFDWYGQQISAAGFYEHTLTSVAGCDSILTLNFDVTPEYRDTIPMTVCEGDVPFDWYGQSISAAGFYEHTLTSVAGCDSILTLNFDVTPEYRDTIPMTVCAGDVPFDWYGQQISSAGFYEHTLTSVAGCDSILTLNFDVTPEYRDTIPKIVCEGDVPFDWYGQQINAAGFYEHTLTSVAGCDSILTLNFDVTPEYRDTIPMTVCEGDVPFDWYGQSISAAGFYEHTLTSVAGCDSILTLNFDVTPEYRDTIPMTVCEGDVPFDWYGQSISAAGFYEHTLTSVAGCDSILTLNFDVTPEYRDTIPMTVCAGDVPFDWYGQQINAAGFYEHTLTSVAGCDSILTLNFDVTPEYRDTIPMTVCEGDVPFDWYGQQINAAGFYEHTLTSVAGCDSILTLNFDVTPEYRDTIPMTVCEGDVPFDWYGQQINAAGFYEHTLTSVAGCDSILTLNFDVTPEYRDTIPMTVCEGDVPFDWYGQQINAAGFYEHTLTSVAGCDSILTLNFDVTPEYRDTIPMTVCEGDVPFDWYGQQINAAGFYEHTLTSVAGCDSILTLNFDVTPEYRDTIPMIVCEGDVPFDWYGQQISAAGFYEHTLTSVAGCDSILTLNFDVTPEYRDTIPMTVCQGDVPFDWYGQQISAAGFYEHTLTSVAGCDSILTLNFDVTPEYRDTIPMIVCEGDVPFDWYGQQISAAGFYEHTLTSVSGCDSILTLNLDVTPEYRDTIPMIVCEGDVPFDWYGQQISAAGFYEHTLTSVSGCDSILTLNLDVTPEYRDTIPMIVCEGDVPFDWYGQQISAAGFYEHTLTSVSGCDSILTLNLDVTPEYRDTIPMIVCEGDVPFDWYGQQINAAGFYEHTLTSVAGCDSVLTLNFDVTPEYRDTIPMIVCEGDVPFDWYGQQISSAGFYEHTLTSVAGCDSILTLNFDVTPEYRDTIPMTVCEGDVPFDWYGQQINAAGFYEHILTSVAGCDSILTLNFDVTPEYRDTIPMTVCSGDVPFDWYGQQINAAGFYEHILTSVAGCDSILTLNFDVTPEYRDTIPMTVCSGDVPFDWYGQQINAAGFYEHTLTSVAGCDSILTLNFDVTPEYRDTIPMIVCSGDVPFDWYGQQISTAGFYEHTLTSVSGCDSILTLNFDVTPEYRDTIPMTVCSGDVPFDWYGQQISTAGFYEHTLTSVAGCDSILTLNFDLTPEYRDTIPMIVCEGDVPFDWYGQSISAAGFYEHTLTSVAGCDSILTLDLTTIPELTVSITIAADQTDVMEGEQVIFTATPVNGGTNPVYAWFVNDVPVTGETSITYTYIPVDGDVVYATLLSDLDCAAPKPAESNRITVTVTTKPDDLEATLTAVSILCFGESTGAIDLNVSGGTAPYSFTWSNGATTEDLTNLPAGTYTVTITDNTGLSVQLSVDVIQPTEIILSATKVDVGFSADPIGSIDLTVSGGTDPYSYEWTGPNGFTSTSQDIDNLEGGAYIVLVTDANGCEASYALVIEAKDPQYSMACPPDLAFDCVGDEDPIFRNYHEFVAAGGSAVSDCVLNEPSFSGVEISRTGTCPTTIIRRYSILDGCGNELECFQTIIIDDNVSPRFPLNPYPAVVDCVDDVPAPFRDGRQGYIQFRQRYGSATDNCGIDESTFRFIDGYPTDEDCPKIQTVRRVYEIKDFCGNYARFYERIEVKDEISPAIVCPPDVAFEGELSDLVTLTGLAYSETEQNIPLSNAGSLGLTISDNCAVVSLSYHDVATGNCPAIVRRTFTVSDGCNENSCTQVITLDHKIIPEFDPIGPLCQFSKAPSLHDTSKNGITGKWTPATINTATYGTGIYTFVPGAGQCAVEVTMEIEITDEIIPEFDPIGPFCLNETPADLPTVSENGITGTWDPAVISTSKIGVFSYTFNPEAGQCAAPFVIEIVVTDEIASVFDPIGPFCLNSVPPALPDVSVNGISGTWEPITINTSAYGEFDYTFTPFEGQCAGPVTIKIEITDEQVPDFVQMGPFCQNTVAPDLPTVSENGISGSWSPSTIGTAVAGMATYVFTPDPYLCATSVTMRIEIIKEVVPVFAQIGPLCQNSVPPELPDVSTNGVSGNWSPSSIDTDVPGVFMFVFTPQGETCYKEDTMYIEIQQEIVPQVAPIGPLCLGEAPPTLPLTDVNGIAGTWKPSAVSTAATGEFEFVFIPDAGYACAINDTIIIEIQDNISPVFDVIGPVCQLDVPPALPNADLNDVTGTWSPDTIDTSTPGLYDFTFTPDAIFPCAVPVTITVEINTLIIPQFAPIGPLCQNSDAPDLPEANFNGVTGVWIPAVISTDQPGIFPYAFTPDDGFNCARPDTLYVEIMPSIIPEFAPIGPLCIGENPVTLPSTDKNGVAGTWEPAIVDISTPGVFEFVFIPDGAVDCAFNDTIQIEVIDNAPPLALNDSTVTLQNQTVMIAVLDNDSDANSELDVTSVRIIKNPENGTATASPLTGVVTYTPSVDFVGYDTLFYAVSDDGIPCDPLSDTARVVFEVKVPNNPPVAVNDSFSVMCFPLIEYVLPNDYDPDGDNFRIITWPMVDVQHGTVSIASDGAFVYMPDEEFVGIDTFVYRICDDGFPSMCDEATVWINVLPSVDCDGLPDDEEEIPTECSLFIPEGFSPNGDNVHDFFQIYCIEKYPDAIMRIFDRAGNKLFEKRNYGNLDKWGSDQNAWWWGNSEHTFTLGRGTVPAGNYLYVLELGNGEVRTGTVMVAY</sequence>
<dbReference type="RefSeq" id="WP_073000748.1">
    <property type="nucleotide sequence ID" value="NZ_FQUM01000003.1"/>
</dbReference>
<reference evidence="4 5" key="1">
    <citation type="submission" date="2016-11" db="EMBL/GenBank/DDBJ databases">
        <authorList>
            <person name="Jaros S."/>
            <person name="Januszkiewicz K."/>
            <person name="Wedrychowicz H."/>
        </authorList>
    </citation>
    <scope>NUCLEOTIDE SEQUENCE [LARGE SCALE GENOMIC DNA]</scope>
    <source>
        <strain evidence="4 5">DSM 26910</strain>
    </source>
</reference>
<dbReference type="Pfam" id="PF13585">
    <property type="entry name" value="CHU_C"/>
    <property type="match status" value="1"/>
</dbReference>
<dbReference type="Gene3D" id="2.60.40.2810">
    <property type="match status" value="2"/>
</dbReference>
<dbReference type="InterPro" id="IPR014755">
    <property type="entry name" value="Cu-Rt/internalin_Ig-like"/>
</dbReference>
<feature type="domain" description="PKD/Chitinase" evidence="3">
    <location>
        <begin position="211"/>
        <end position="286"/>
    </location>
</feature>
<accession>A0A1M4YXL5</accession>
<dbReference type="Pfam" id="PF17963">
    <property type="entry name" value="Big_9"/>
    <property type="match status" value="2"/>
</dbReference>
<dbReference type="InterPro" id="IPR013783">
    <property type="entry name" value="Ig-like_fold"/>
</dbReference>
<dbReference type="EMBL" id="FQUM01000003">
    <property type="protein sequence ID" value="SHF10455.1"/>
    <property type="molecule type" value="Genomic_DNA"/>
</dbReference>
<evidence type="ECO:0000256" key="2">
    <source>
        <dbReference type="SAM" id="SignalP"/>
    </source>
</evidence>
<feature type="chain" id="PRO_5013313611" evidence="2">
    <location>
        <begin position="22"/>
        <end position="4173"/>
    </location>
</feature>
<name>A0A1M4YXL5_9BACT</name>
<dbReference type="Gene3D" id="2.60.40.10">
    <property type="entry name" value="Immunoglobulins"/>
    <property type="match status" value="4"/>
</dbReference>
<dbReference type="Proteomes" id="UP000184164">
    <property type="component" value="Unassembled WGS sequence"/>
</dbReference>
<evidence type="ECO:0000259" key="3">
    <source>
        <dbReference type="SMART" id="SM00089"/>
    </source>
</evidence>
<feature type="signal peptide" evidence="2">
    <location>
        <begin position="1"/>
        <end position="21"/>
    </location>
</feature>
<dbReference type="Gene3D" id="2.60.40.1220">
    <property type="match status" value="4"/>
</dbReference>
<dbReference type="STRING" id="1484053.SAMN05444274_103506"/>
<dbReference type="OrthoDB" id="1117451at2"/>
<dbReference type="InterPro" id="IPR022409">
    <property type="entry name" value="PKD/Chitinase_dom"/>
</dbReference>
<organism evidence="4 5">
    <name type="scientific">Mariniphaga anaerophila</name>
    <dbReference type="NCBI Taxonomy" id="1484053"/>
    <lineage>
        <taxon>Bacteria</taxon>
        <taxon>Pseudomonadati</taxon>
        <taxon>Bacteroidota</taxon>
        <taxon>Bacteroidia</taxon>
        <taxon>Marinilabiliales</taxon>
        <taxon>Prolixibacteraceae</taxon>
        <taxon>Mariniphaga</taxon>
    </lineage>
</organism>
<feature type="domain" description="PKD/Chitinase" evidence="3">
    <location>
        <begin position="288"/>
        <end position="372"/>
    </location>
</feature>
<dbReference type="SMART" id="SM00089">
    <property type="entry name" value="PKD"/>
    <property type="match status" value="3"/>
</dbReference>
<feature type="domain" description="PKD/Chitinase" evidence="3">
    <location>
        <begin position="105"/>
        <end position="204"/>
    </location>
</feature>